<name>A0A1V5SDG9_9BACT</name>
<protein>
    <recommendedName>
        <fullName evidence="3">Camelysin metallo-endopeptidase</fullName>
    </recommendedName>
</protein>
<dbReference type="Pfam" id="PF12389">
    <property type="entry name" value="Peptidase_M73"/>
    <property type="match status" value="1"/>
</dbReference>
<feature type="signal peptide" evidence="1">
    <location>
        <begin position="1"/>
        <end position="24"/>
    </location>
</feature>
<proteinExistence type="predicted"/>
<evidence type="ECO:0008006" key="3">
    <source>
        <dbReference type="Google" id="ProtNLM"/>
    </source>
</evidence>
<organism evidence="2">
    <name type="scientific">candidate division WS2 bacterium ADurb.Bin280</name>
    <dbReference type="NCBI Taxonomy" id="1852829"/>
    <lineage>
        <taxon>Bacteria</taxon>
        <taxon>candidate division WS2</taxon>
    </lineage>
</organism>
<dbReference type="NCBIfam" id="TIGR04088">
    <property type="entry name" value="cognate_SipW"/>
    <property type="match status" value="1"/>
</dbReference>
<feature type="chain" id="PRO_5013093467" description="Camelysin metallo-endopeptidase" evidence="1">
    <location>
        <begin position="25"/>
        <end position="180"/>
    </location>
</feature>
<dbReference type="InterPro" id="IPR023833">
    <property type="entry name" value="Signal_pept_SipW-depend-type"/>
</dbReference>
<accession>A0A1V5SDG9</accession>
<evidence type="ECO:0000313" key="2">
    <source>
        <dbReference type="EMBL" id="OQA52570.1"/>
    </source>
</evidence>
<reference evidence="2" key="1">
    <citation type="submission" date="2017-02" db="EMBL/GenBank/DDBJ databases">
        <title>Delving into the versatile metabolic prowess of the omnipresent phylum Bacteroidetes.</title>
        <authorList>
            <person name="Nobu M.K."/>
            <person name="Mei R."/>
            <person name="Narihiro T."/>
            <person name="Kuroda K."/>
            <person name="Liu W.-T."/>
        </authorList>
    </citation>
    <scope>NUCLEOTIDE SEQUENCE</scope>
    <source>
        <strain evidence="2">ADurb.Bin280</strain>
    </source>
</reference>
<dbReference type="EMBL" id="MWBO01000028">
    <property type="protein sequence ID" value="OQA52570.1"/>
    <property type="molecule type" value="Genomic_DNA"/>
</dbReference>
<dbReference type="AlphaFoldDB" id="A0A1V5SDG9"/>
<sequence length="180" mass="19418">MWGIAKSVLTVLAVSAIAVGATQAYFTDTDSVKGVTFGTGNVDLRASDEVKGWGNGASEYQISAANMKPGDTITRMFGIRNFGTAPTKVSMQIVKTSGDDALWNALDAEIVKVENYSTIYKGKLKDMGEVFSPEFLGDTVLREMNRFTVKLTLPASYGNEMQSKSAEFEFIANATTEGVK</sequence>
<evidence type="ECO:0000256" key="1">
    <source>
        <dbReference type="SAM" id="SignalP"/>
    </source>
</evidence>
<dbReference type="Proteomes" id="UP000485367">
    <property type="component" value="Unassembled WGS sequence"/>
</dbReference>
<gene>
    <name evidence="2" type="ORF">BWY43_00441</name>
</gene>
<keyword evidence="1" id="KW-0732">Signal</keyword>
<comment type="caution">
    <text evidence="2">The sequence shown here is derived from an EMBL/GenBank/DDBJ whole genome shotgun (WGS) entry which is preliminary data.</text>
</comment>
<dbReference type="InterPro" id="IPR022121">
    <property type="entry name" value="Peptidase_M73_camelysin"/>
</dbReference>